<feature type="region of interest" description="Disordered" evidence="7">
    <location>
        <begin position="466"/>
        <end position="538"/>
    </location>
</feature>
<reference evidence="10" key="1">
    <citation type="submission" date="2017-01" db="EMBL/GenBank/DDBJ databases">
        <title>A deep insight into the sialotranscriptome of adult male and female Cluex tarsalis mosquitoes.</title>
        <authorList>
            <person name="Ribeiro J.M."/>
            <person name="Moreira F."/>
            <person name="Bernard K.A."/>
            <person name="Calvo E."/>
        </authorList>
    </citation>
    <scope>NUCLEOTIDE SEQUENCE</scope>
    <source>
        <strain evidence="10">Kern County</strain>
        <tissue evidence="10">Salivary glands</tissue>
    </source>
</reference>
<keyword evidence="3 8" id="KW-0812">Transmembrane</keyword>
<dbReference type="EMBL" id="GFDL01008648">
    <property type="protein sequence ID" value="JAV26397.1"/>
    <property type="molecule type" value="Transcribed_RNA"/>
</dbReference>
<keyword evidence="4" id="KW-0862">Zinc</keyword>
<comment type="similarity">
    <text evidence="2">Belongs to the cation diffusion facilitator (CDF) transporter (TC 2.A.4) family. SLC30A subfamily.</text>
</comment>
<keyword evidence="5 8" id="KW-1133">Transmembrane helix</keyword>
<evidence type="ECO:0000259" key="9">
    <source>
        <dbReference type="Pfam" id="PF01545"/>
    </source>
</evidence>
<dbReference type="GO" id="GO:0005385">
    <property type="term" value="F:zinc ion transmembrane transporter activity"/>
    <property type="evidence" value="ECO:0007669"/>
    <property type="project" value="TreeGrafter"/>
</dbReference>
<dbReference type="InterPro" id="IPR002524">
    <property type="entry name" value="Cation_efflux"/>
</dbReference>
<protein>
    <submittedName>
        <fullName evidence="10">Putative zn2+ transporter znt1</fullName>
    </submittedName>
</protein>
<dbReference type="GO" id="GO:0010312">
    <property type="term" value="P:detoxification of zinc ion"/>
    <property type="evidence" value="ECO:0007669"/>
    <property type="project" value="TreeGrafter"/>
</dbReference>
<organism evidence="10">
    <name type="scientific">Culex tarsalis</name>
    <name type="common">Encephalitis mosquito</name>
    <dbReference type="NCBI Taxonomy" id="7177"/>
    <lineage>
        <taxon>Eukaryota</taxon>
        <taxon>Metazoa</taxon>
        <taxon>Ecdysozoa</taxon>
        <taxon>Arthropoda</taxon>
        <taxon>Hexapoda</taxon>
        <taxon>Insecta</taxon>
        <taxon>Pterygota</taxon>
        <taxon>Neoptera</taxon>
        <taxon>Endopterygota</taxon>
        <taxon>Diptera</taxon>
        <taxon>Nematocera</taxon>
        <taxon>Culicoidea</taxon>
        <taxon>Culicidae</taxon>
        <taxon>Culicinae</taxon>
        <taxon>Culicini</taxon>
        <taxon>Culex</taxon>
        <taxon>Culex</taxon>
    </lineage>
</organism>
<dbReference type="AlphaFoldDB" id="A0A1Q3FFR7"/>
<feature type="domain" description="Cation efflux protein transmembrane" evidence="9">
    <location>
        <begin position="16"/>
        <end position="69"/>
    </location>
</feature>
<sequence length="538" mass="59693">MPMKEWIYRLQPVQLYIVLVLSIVYFLVQLFLSHISHSLVLLVDSYHMLCNIIALSGCILTIKHSKKSPPASSEACRPHRSISQNTLADGSEAHRFVEVPDLPVCVLEPTAVEKETDLSPAVVKAGVKVKGQQQRENSLRNTFGWARIDVLTMLVVCIFMASFCFSAVVEALQTLSHIHHQDAMHFPIPVLILGALGIVLNGFCYLLIGGYTYHQGSFLYITSSGNVVLDRVVSGDGIRKGERRLSGSRKHVAGMNYDMPKRQSVREMMRDVCSTLFVIICSMIVHYTNEDEDTSKFVDPLCSILSCVVLMTLSYPYMKESGMILLQTIPNTIDIEIFERTMLKTFPDIVSVHDLHIWQLNSNKYVSTAHVIFKNPKVYSTINDQLIDFFHDMGINQVTIQPEFATKLPVLPLLATPATAEAQDTTATKNSCLMQCRGAGCLDRHCCGRIKDGDGKKKSEQLTAVVTSASSCHGHSHPEGTEQIPMEVQKPQCPPTDVPSTSNDDDDSVPKESKTVEEPNPTETQVTSPTSSECGHTH</sequence>
<feature type="transmembrane region" description="Helical" evidence="8">
    <location>
        <begin position="268"/>
        <end position="285"/>
    </location>
</feature>
<evidence type="ECO:0000256" key="8">
    <source>
        <dbReference type="SAM" id="Phobius"/>
    </source>
</evidence>
<dbReference type="InterPro" id="IPR058533">
    <property type="entry name" value="Cation_efflux_TM"/>
</dbReference>
<feature type="transmembrane region" description="Helical" evidence="8">
    <location>
        <begin position="188"/>
        <end position="208"/>
    </location>
</feature>
<dbReference type="PANTHER" id="PTHR45820">
    <property type="entry name" value="FI23527P1"/>
    <property type="match status" value="1"/>
</dbReference>
<evidence type="ECO:0000256" key="6">
    <source>
        <dbReference type="ARBA" id="ARBA00023136"/>
    </source>
</evidence>
<evidence type="ECO:0000256" key="3">
    <source>
        <dbReference type="ARBA" id="ARBA00022692"/>
    </source>
</evidence>
<name>A0A1Q3FFR7_CULTA</name>
<dbReference type="NCBIfam" id="TIGR01297">
    <property type="entry name" value="CDF"/>
    <property type="match status" value="1"/>
</dbReference>
<evidence type="ECO:0000256" key="1">
    <source>
        <dbReference type="ARBA" id="ARBA00004141"/>
    </source>
</evidence>
<dbReference type="Gene3D" id="1.20.1510.10">
    <property type="entry name" value="Cation efflux protein transmembrane domain"/>
    <property type="match status" value="2"/>
</dbReference>
<dbReference type="Pfam" id="PF01545">
    <property type="entry name" value="Cation_efflux"/>
    <property type="match status" value="2"/>
</dbReference>
<proteinExistence type="inferred from homology"/>
<feature type="transmembrane region" description="Helical" evidence="8">
    <location>
        <begin position="148"/>
        <end position="168"/>
    </location>
</feature>
<evidence type="ECO:0000313" key="10">
    <source>
        <dbReference type="EMBL" id="JAV26397.1"/>
    </source>
</evidence>
<evidence type="ECO:0000256" key="7">
    <source>
        <dbReference type="SAM" id="MobiDB-lite"/>
    </source>
</evidence>
<dbReference type="SUPFAM" id="SSF161111">
    <property type="entry name" value="Cation efflux protein transmembrane domain-like"/>
    <property type="match status" value="2"/>
</dbReference>
<feature type="transmembrane region" description="Helical" evidence="8">
    <location>
        <begin position="38"/>
        <end position="62"/>
    </location>
</feature>
<evidence type="ECO:0000256" key="2">
    <source>
        <dbReference type="ARBA" id="ARBA00008873"/>
    </source>
</evidence>
<dbReference type="GO" id="GO:0006882">
    <property type="term" value="P:intracellular zinc ion homeostasis"/>
    <property type="evidence" value="ECO:0007669"/>
    <property type="project" value="TreeGrafter"/>
</dbReference>
<feature type="compositionally biased region" description="Polar residues" evidence="7">
    <location>
        <begin position="521"/>
        <end position="538"/>
    </location>
</feature>
<feature type="domain" description="Cation efflux protein transmembrane" evidence="9">
    <location>
        <begin position="134"/>
        <end position="326"/>
    </location>
</feature>
<evidence type="ECO:0000256" key="5">
    <source>
        <dbReference type="ARBA" id="ARBA00022989"/>
    </source>
</evidence>
<keyword evidence="6 8" id="KW-0472">Membrane</keyword>
<dbReference type="PANTHER" id="PTHR45820:SF9">
    <property type="entry name" value="FI23527P1"/>
    <property type="match status" value="1"/>
</dbReference>
<comment type="subcellular location">
    <subcellularLocation>
        <location evidence="1">Membrane</location>
        <topology evidence="1">Multi-pass membrane protein</topology>
    </subcellularLocation>
</comment>
<accession>A0A1Q3FFR7</accession>
<dbReference type="GO" id="GO:0016020">
    <property type="term" value="C:membrane"/>
    <property type="evidence" value="ECO:0007669"/>
    <property type="project" value="UniProtKB-SubCell"/>
</dbReference>
<feature type="transmembrane region" description="Helical" evidence="8">
    <location>
        <begin position="12"/>
        <end position="32"/>
    </location>
</feature>
<evidence type="ECO:0000256" key="4">
    <source>
        <dbReference type="ARBA" id="ARBA00022833"/>
    </source>
</evidence>
<dbReference type="InterPro" id="IPR027469">
    <property type="entry name" value="Cation_efflux_TMD_sf"/>
</dbReference>
<feature type="compositionally biased region" description="Basic and acidic residues" evidence="7">
    <location>
        <begin position="508"/>
        <end position="517"/>
    </location>
</feature>